<keyword evidence="6" id="KW-0479">Metal-binding</keyword>
<evidence type="ECO:0000256" key="3">
    <source>
        <dbReference type="ARBA" id="ARBA00016337"/>
    </source>
</evidence>
<dbReference type="InterPro" id="IPR024932">
    <property type="entry name" value="ApbE"/>
</dbReference>
<protein>
    <recommendedName>
        <fullName evidence="3">FAD:protein FMN transferase</fullName>
        <ecNumber evidence="2">2.7.1.180</ecNumber>
    </recommendedName>
    <alternativeName>
        <fullName evidence="9">Flavin transferase</fullName>
    </alternativeName>
</protein>
<evidence type="ECO:0000313" key="13">
    <source>
        <dbReference type="Proteomes" id="UP000515563"/>
    </source>
</evidence>
<dbReference type="PANTHER" id="PTHR30040:SF2">
    <property type="entry name" value="FAD:PROTEIN FMN TRANSFERASE"/>
    <property type="match status" value="1"/>
</dbReference>
<accession>A0A7G6X498</accession>
<keyword evidence="8" id="KW-0460">Magnesium</keyword>
<reference evidence="12 13" key="2">
    <citation type="journal article" date="2020" name="Microbiol. Resour. Announc.">
        <title>Antarctic desert soil bacteria exhibit high novel natural product potential, evaluated through long-read genome sequencing and comparative genomics.</title>
        <authorList>
            <person name="Benaud N."/>
            <person name="Edwards R.J."/>
            <person name="Amos T.G."/>
            <person name="D'Agostino P.M."/>
            <person name="Gutierrez-Chavez C."/>
            <person name="Montgomery K."/>
            <person name="Nicetic I."/>
            <person name="Ferrari B.C."/>
        </authorList>
    </citation>
    <scope>NUCLEOTIDE SEQUENCE [LARGE SCALE GENOMIC DNA]</scope>
    <source>
        <strain evidence="12 13">SPB151</strain>
    </source>
</reference>
<feature type="region of interest" description="Disordered" evidence="11">
    <location>
        <begin position="299"/>
        <end position="324"/>
    </location>
</feature>
<dbReference type="Gene3D" id="3.10.520.10">
    <property type="entry name" value="ApbE-like domains"/>
    <property type="match status" value="1"/>
</dbReference>
<comment type="cofactor">
    <cofactor evidence="1">
        <name>Mg(2+)</name>
        <dbReference type="ChEBI" id="CHEBI:18420"/>
    </cofactor>
</comment>
<evidence type="ECO:0000256" key="7">
    <source>
        <dbReference type="ARBA" id="ARBA00022827"/>
    </source>
</evidence>
<dbReference type="EC" id="2.7.1.180" evidence="2"/>
<name>A0A7G6X498_9ACTN</name>
<evidence type="ECO:0000313" key="12">
    <source>
        <dbReference type="EMBL" id="QNE21063.1"/>
    </source>
</evidence>
<feature type="region of interest" description="Disordered" evidence="11">
    <location>
        <begin position="355"/>
        <end position="382"/>
    </location>
</feature>
<keyword evidence="7" id="KW-0274">FAD</keyword>
<dbReference type="SUPFAM" id="SSF143631">
    <property type="entry name" value="ApbE-like"/>
    <property type="match status" value="1"/>
</dbReference>
<gene>
    <name evidence="12" type="ORF">F1D05_28075</name>
</gene>
<dbReference type="GO" id="GO:0016740">
    <property type="term" value="F:transferase activity"/>
    <property type="evidence" value="ECO:0007669"/>
    <property type="project" value="UniProtKB-KW"/>
</dbReference>
<dbReference type="Pfam" id="PF02424">
    <property type="entry name" value="ApbE"/>
    <property type="match status" value="1"/>
</dbReference>
<keyword evidence="13" id="KW-1185">Reference proteome</keyword>
<reference evidence="13" key="1">
    <citation type="submission" date="2019-09" db="EMBL/GenBank/DDBJ databases">
        <title>Antimicrobial potential of Antarctic Bacteria.</title>
        <authorList>
            <person name="Benaud N."/>
            <person name="Edwards R.J."/>
            <person name="Ferrari B.C."/>
        </authorList>
    </citation>
    <scope>NUCLEOTIDE SEQUENCE [LARGE SCALE GENOMIC DNA]</scope>
    <source>
        <strain evidence="13">SPB151</strain>
    </source>
</reference>
<dbReference type="KEGG" id="kqi:F1D05_28075"/>
<evidence type="ECO:0000256" key="4">
    <source>
        <dbReference type="ARBA" id="ARBA00022630"/>
    </source>
</evidence>
<evidence type="ECO:0000256" key="9">
    <source>
        <dbReference type="ARBA" id="ARBA00031306"/>
    </source>
</evidence>
<evidence type="ECO:0000256" key="11">
    <source>
        <dbReference type="SAM" id="MobiDB-lite"/>
    </source>
</evidence>
<evidence type="ECO:0000256" key="1">
    <source>
        <dbReference type="ARBA" id="ARBA00001946"/>
    </source>
</evidence>
<dbReference type="AlphaFoldDB" id="A0A7G6X498"/>
<evidence type="ECO:0000256" key="10">
    <source>
        <dbReference type="ARBA" id="ARBA00048540"/>
    </source>
</evidence>
<dbReference type="GO" id="GO:0046872">
    <property type="term" value="F:metal ion binding"/>
    <property type="evidence" value="ECO:0007669"/>
    <property type="project" value="UniProtKB-KW"/>
</dbReference>
<keyword evidence="5 12" id="KW-0808">Transferase</keyword>
<proteinExistence type="predicted"/>
<dbReference type="Proteomes" id="UP000515563">
    <property type="component" value="Chromosome"/>
</dbReference>
<keyword evidence="4" id="KW-0285">Flavoprotein</keyword>
<evidence type="ECO:0000256" key="8">
    <source>
        <dbReference type="ARBA" id="ARBA00022842"/>
    </source>
</evidence>
<sequence>MTTRERLSVSRTWSAWSCTVRLTVDDPAVLGAACGALKALMDRVDKAASRFRPDSELAAVNTRAGSMVPGSRLLVDLVDVSLVAASISGGAVDPTVGAAVVAAGYDKDIAAVRSRRPQTAGSPVPATCWQTVQLNRKLAMVGVPKGTLLDLGAIAKAWTADRAALVLSKRHGCAVLVEIGGDLRAAGTPAEAWVIGVAEREGDPVAKVTLSHGGLTTSTRIARRWATHKGDAHHIIDPRTGEPADGPWRTASVWAPSAVRANTFSTALVATGEAALGRLTLAGHPARLVADDGEITELAGRPTATRPPDDALVLGPRGRGDGDGPLHNRCLARSARCRQPQTRAAVLAAVRPPLSRCHRPAAPGRPRDRSNHRQLCRHQRRRPGVAVRFRIAPVRGDARRAGYVRPGARRSGRSR</sequence>
<evidence type="ECO:0000256" key="5">
    <source>
        <dbReference type="ARBA" id="ARBA00022679"/>
    </source>
</evidence>
<comment type="catalytic activity">
    <reaction evidence="10">
        <text>L-threonyl-[protein] + FAD = FMN-L-threonyl-[protein] + AMP + H(+)</text>
        <dbReference type="Rhea" id="RHEA:36847"/>
        <dbReference type="Rhea" id="RHEA-COMP:11060"/>
        <dbReference type="Rhea" id="RHEA-COMP:11061"/>
        <dbReference type="ChEBI" id="CHEBI:15378"/>
        <dbReference type="ChEBI" id="CHEBI:30013"/>
        <dbReference type="ChEBI" id="CHEBI:57692"/>
        <dbReference type="ChEBI" id="CHEBI:74257"/>
        <dbReference type="ChEBI" id="CHEBI:456215"/>
        <dbReference type="EC" id="2.7.1.180"/>
    </reaction>
</comment>
<organism evidence="12 13">
    <name type="scientific">Kribbella qitaiheensis</name>
    <dbReference type="NCBI Taxonomy" id="1544730"/>
    <lineage>
        <taxon>Bacteria</taxon>
        <taxon>Bacillati</taxon>
        <taxon>Actinomycetota</taxon>
        <taxon>Actinomycetes</taxon>
        <taxon>Propionibacteriales</taxon>
        <taxon>Kribbellaceae</taxon>
        <taxon>Kribbella</taxon>
    </lineage>
</organism>
<dbReference type="EMBL" id="CP043661">
    <property type="protein sequence ID" value="QNE21063.1"/>
    <property type="molecule type" value="Genomic_DNA"/>
</dbReference>
<dbReference type="PANTHER" id="PTHR30040">
    <property type="entry name" value="THIAMINE BIOSYNTHESIS LIPOPROTEIN APBE"/>
    <property type="match status" value="1"/>
</dbReference>
<evidence type="ECO:0000256" key="2">
    <source>
        <dbReference type="ARBA" id="ARBA00011955"/>
    </source>
</evidence>
<dbReference type="RefSeq" id="WP_185443468.1">
    <property type="nucleotide sequence ID" value="NZ_CP043661.1"/>
</dbReference>
<dbReference type="InterPro" id="IPR003374">
    <property type="entry name" value="ApbE-like_sf"/>
</dbReference>
<feature type="compositionally biased region" description="Basic residues" evidence="11">
    <location>
        <begin position="372"/>
        <end position="382"/>
    </location>
</feature>
<evidence type="ECO:0000256" key="6">
    <source>
        <dbReference type="ARBA" id="ARBA00022723"/>
    </source>
</evidence>